<evidence type="ECO:0000256" key="11">
    <source>
        <dbReference type="PROSITE-ProRule" id="PRU10141"/>
    </source>
</evidence>
<dbReference type="PANTHER" id="PTHR45631">
    <property type="entry name" value="OS07G0107800 PROTEIN-RELATED"/>
    <property type="match status" value="1"/>
</dbReference>
<dbReference type="Pfam" id="PF12819">
    <property type="entry name" value="Malectin_like"/>
    <property type="match status" value="1"/>
</dbReference>
<evidence type="ECO:0000256" key="5">
    <source>
        <dbReference type="ARBA" id="ARBA00022729"/>
    </source>
</evidence>
<keyword evidence="5" id="KW-0732">Signal</keyword>
<evidence type="ECO:0000256" key="3">
    <source>
        <dbReference type="ARBA" id="ARBA00022614"/>
    </source>
</evidence>
<dbReference type="PROSITE" id="PS50011">
    <property type="entry name" value="PROTEIN_KINASE_DOM"/>
    <property type="match status" value="1"/>
</dbReference>
<sequence length="702" mass="79262">MPPIQAKDDVFSTISYFKLKELPSLILLFEQSSPTLISVLLWNFNIPKVHYPTKEPHGPMQPKENQLQQKGFISIDCGSNEDYIDEHTKIPYISDKGLIDTGIVKTVSPDSPGNIRQNAKNLRSFPQGTRNCYTLKPEQGKNNNYLIRARFFYGNYDGKNQIPVFDLHLGVNEWKTVNLTNAGPNRIVHSDIIHVPLTDYIDVCLINTGRGVPFISSLELRPLNSSIYRIPGKALTKIRGYDVGRNPSDSDVRYPYDGYDRIWKPLLIDNWIPIATSLTVYSLSTNNAYNIPDVVLRTAAKSQNSTTPLSLYLSPPDSLSQCYVYFHFAEIEKLENGQQREMTILLNGERYLTESVRLDYLKPQTILRTEPAIMGERLHFSIIAAEGSKFPPILNAVEIFVSKELPNITTAIEDVEAIMEIKTLYKLTRNWQGDPCVPREYSWDGLHCSYNYSIPSIISVNLSSSNLTGKIATSFSNLKAIQSLDLSYNNLTGPLPEFLAQLPNLNTLDLRGNKFTGSIPEDLLQKYRDGKLALRVNENPDPCQSVACKRRKKKEFVIPVVALSAAVLLLLFIFSGLAIYKQKRHGGIVTKSNIRSKDQRYSYSEVMNITNNFETIIGGGGFGKVYLGKLKDEARVAVKLLSPSSKQGYKEFQVEVQLLMIVHHRNLVSLVGYCDEDDQKALLYEYMENGDLHQHLSGQDLD</sequence>
<comment type="subcellular location">
    <subcellularLocation>
        <location evidence="1">Membrane</location>
        <topology evidence="1">Single-pass membrane protein</topology>
    </subcellularLocation>
</comment>
<keyword evidence="6" id="KW-0677">Repeat</keyword>
<dbReference type="FunFam" id="3.30.200.20:FF:000394">
    <property type="entry name" value="Leucine-rich repeat receptor-like protein kinase"/>
    <property type="match status" value="1"/>
</dbReference>
<evidence type="ECO:0000256" key="4">
    <source>
        <dbReference type="ARBA" id="ARBA00022692"/>
    </source>
</evidence>
<dbReference type="Gene3D" id="3.80.10.10">
    <property type="entry name" value="Ribonuclease Inhibitor"/>
    <property type="match status" value="1"/>
</dbReference>
<dbReference type="InterPro" id="IPR032675">
    <property type="entry name" value="LRR_dom_sf"/>
</dbReference>
<evidence type="ECO:0000256" key="10">
    <source>
        <dbReference type="ARBA" id="ARBA00048679"/>
    </source>
</evidence>
<comment type="catalytic activity">
    <reaction evidence="9">
        <text>L-threonyl-[protein] + ATP = O-phospho-L-threonyl-[protein] + ADP + H(+)</text>
        <dbReference type="Rhea" id="RHEA:46608"/>
        <dbReference type="Rhea" id="RHEA-COMP:11060"/>
        <dbReference type="Rhea" id="RHEA-COMP:11605"/>
        <dbReference type="ChEBI" id="CHEBI:15378"/>
        <dbReference type="ChEBI" id="CHEBI:30013"/>
        <dbReference type="ChEBI" id="CHEBI:30616"/>
        <dbReference type="ChEBI" id="CHEBI:61977"/>
        <dbReference type="ChEBI" id="CHEBI:456216"/>
        <dbReference type="EC" id="2.7.11.1"/>
    </reaction>
</comment>
<dbReference type="FunFam" id="3.80.10.10:FF:000129">
    <property type="entry name" value="Leucine-rich repeat receptor-like kinase"/>
    <property type="match status" value="1"/>
</dbReference>
<evidence type="ECO:0000256" key="12">
    <source>
        <dbReference type="SAM" id="Phobius"/>
    </source>
</evidence>
<dbReference type="GO" id="GO:0016020">
    <property type="term" value="C:membrane"/>
    <property type="evidence" value="ECO:0007669"/>
    <property type="project" value="UniProtKB-SubCell"/>
</dbReference>
<dbReference type="GO" id="GO:0004672">
    <property type="term" value="F:protein kinase activity"/>
    <property type="evidence" value="ECO:0007669"/>
    <property type="project" value="InterPro"/>
</dbReference>
<evidence type="ECO:0000256" key="7">
    <source>
        <dbReference type="ARBA" id="ARBA00022989"/>
    </source>
</evidence>
<keyword evidence="8 12" id="KW-0472">Membrane</keyword>
<comment type="catalytic activity">
    <reaction evidence="10">
        <text>L-seryl-[protein] + ATP = O-phospho-L-seryl-[protein] + ADP + H(+)</text>
        <dbReference type="Rhea" id="RHEA:17989"/>
        <dbReference type="Rhea" id="RHEA-COMP:9863"/>
        <dbReference type="Rhea" id="RHEA-COMP:11604"/>
        <dbReference type="ChEBI" id="CHEBI:15378"/>
        <dbReference type="ChEBI" id="CHEBI:29999"/>
        <dbReference type="ChEBI" id="CHEBI:30616"/>
        <dbReference type="ChEBI" id="CHEBI:83421"/>
        <dbReference type="ChEBI" id="CHEBI:456216"/>
        <dbReference type="EC" id="2.7.11.1"/>
    </reaction>
</comment>
<evidence type="ECO:0000256" key="1">
    <source>
        <dbReference type="ARBA" id="ARBA00004167"/>
    </source>
</evidence>
<dbReference type="InterPro" id="IPR000719">
    <property type="entry name" value="Prot_kinase_dom"/>
</dbReference>
<evidence type="ECO:0000313" key="15">
    <source>
        <dbReference type="Proteomes" id="UP000594261"/>
    </source>
</evidence>
<evidence type="ECO:0000256" key="8">
    <source>
        <dbReference type="ARBA" id="ARBA00023136"/>
    </source>
</evidence>
<keyword evidence="7 12" id="KW-1133">Transmembrane helix</keyword>
<feature type="transmembrane region" description="Helical" evidence="12">
    <location>
        <begin position="556"/>
        <end position="580"/>
    </location>
</feature>
<accession>A0A7N2N8C3</accession>
<dbReference type="InterPro" id="IPR024788">
    <property type="entry name" value="Malectin-like_Carb-bd_dom"/>
</dbReference>
<dbReference type="Gene3D" id="3.30.200.20">
    <property type="entry name" value="Phosphorylase Kinase, domain 1"/>
    <property type="match status" value="1"/>
</dbReference>
<dbReference type="InterPro" id="IPR001245">
    <property type="entry name" value="Ser-Thr/Tyr_kinase_cat_dom"/>
</dbReference>
<dbReference type="PROSITE" id="PS00107">
    <property type="entry name" value="PROTEIN_KINASE_ATP"/>
    <property type="match status" value="1"/>
</dbReference>
<dbReference type="SUPFAM" id="SSF56112">
    <property type="entry name" value="Protein kinase-like (PK-like)"/>
    <property type="match status" value="1"/>
</dbReference>
<evidence type="ECO:0000256" key="2">
    <source>
        <dbReference type="ARBA" id="ARBA00012513"/>
    </source>
</evidence>
<dbReference type="InterPro" id="IPR001611">
    <property type="entry name" value="Leu-rich_rpt"/>
</dbReference>
<dbReference type="EC" id="2.7.11.1" evidence="2"/>
<evidence type="ECO:0000313" key="14">
    <source>
        <dbReference type="EnsemblPlants" id="QL93p1866_0437:mrna"/>
    </source>
</evidence>
<dbReference type="AlphaFoldDB" id="A0A7N2N8C3"/>
<feature type="binding site" evidence="11">
    <location>
        <position position="639"/>
    </location>
    <ligand>
        <name>ATP</name>
        <dbReference type="ChEBI" id="CHEBI:30616"/>
    </ligand>
</feature>
<keyword evidence="4 12" id="KW-0812">Transmembrane</keyword>
<dbReference type="Proteomes" id="UP000594261">
    <property type="component" value="Unassembled WGS sequence"/>
</dbReference>
<organism evidence="14 15">
    <name type="scientific">Quercus lobata</name>
    <name type="common">Valley oak</name>
    <dbReference type="NCBI Taxonomy" id="97700"/>
    <lineage>
        <taxon>Eukaryota</taxon>
        <taxon>Viridiplantae</taxon>
        <taxon>Streptophyta</taxon>
        <taxon>Embryophyta</taxon>
        <taxon>Tracheophyta</taxon>
        <taxon>Spermatophyta</taxon>
        <taxon>Magnoliopsida</taxon>
        <taxon>eudicotyledons</taxon>
        <taxon>Gunneridae</taxon>
        <taxon>Pentapetalae</taxon>
        <taxon>rosids</taxon>
        <taxon>fabids</taxon>
        <taxon>Fagales</taxon>
        <taxon>Fagaceae</taxon>
        <taxon>Quercus</taxon>
    </lineage>
</organism>
<evidence type="ECO:0000259" key="13">
    <source>
        <dbReference type="PROSITE" id="PS50011"/>
    </source>
</evidence>
<evidence type="ECO:0000256" key="9">
    <source>
        <dbReference type="ARBA" id="ARBA00047899"/>
    </source>
</evidence>
<dbReference type="InterPro" id="IPR017441">
    <property type="entry name" value="Protein_kinase_ATP_BS"/>
</dbReference>
<feature type="domain" description="Protein kinase" evidence="13">
    <location>
        <begin position="611"/>
        <end position="702"/>
    </location>
</feature>
<dbReference type="Pfam" id="PF13855">
    <property type="entry name" value="LRR_8"/>
    <property type="match status" value="1"/>
</dbReference>
<reference evidence="14" key="1">
    <citation type="submission" date="2021-01" db="UniProtKB">
        <authorList>
            <consortium name="EnsemblPlants"/>
        </authorList>
    </citation>
    <scope>IDENTIFICATION</scope>
</reference>
<evidence type="ECO:0000256" key="6">
    <source>
        <dbReference type="ARBA" id="ARBA00022737"/>
    </source>
</evidence>
<keyword evidence="11" id="KW-0067">ATP-binding</keyword>
<dbReference type="SUPFAM" id="SSF52058">
    <property type="entry name" value="L domain-like"/>
    <property type="match status" value="1"/>
</dbReference>
<keyword evidence="3" id="KW-0433">Leucine-rich repeat</keyword>
<keyword evidence="15" id="KW-1185">Reference proteome</keyword>
<protein>
    <recommendedName>
        <fullName evidence="2">non-specific serine/threonine protein kinase</fullName>
        <ecNumber evidence="2">2.7.11.1</ecNumber>
    </recommendedName>
</protein>
<dbReference type="PANTHER" id="PTHR45631:SF212">
    <property type="entry name" value="PROTEIN KINASE DOMAIN-CONTAINING PROTEIN"/>
    <property type="match status" value="1"/>
</dbReference>
<dbReference type="EnsemblPlants" id="QL93p1866_0437:mrna">
    <property type="protein sequence ID" value="QL93p1866_0437:mrna"/>
    <property type="gene ID" value="QL93p1866_0437"/>
</dbReference>
<name>A0A7N2N8C3_QUELO</name>
<dbReference type="Pfam" id="PF07714">
    <property type="entry name" value="PK_Tyr_Ser-Thr"/>
    <property type="match status" value="1"/>
</dbReference>
<dbReference type="GO" id="GO:0005524">
    <property type="term" value="F:ATP binding"/>
    <property type="evidence" value="ECO:0007669"/>
    <property type="project" value="UniProtKB-UniRule"/>
</dbReference>
<dbReference type="OMA" id="WYLWWTL"/>
<dbReference type="InParanoid" id="A0A7N2N8C3"/>
<dbReference type="InterPro" id="IPR011009">
    <property type="entry name" value="Kinase-like_dom_sf"/>
</dbReference>
<dbReference type="Gramene" id="QL93p1866_0437:mrna">
    <property type="protein sequence ID" value="QL93p1866_0437:mrna"/>
    <property type="gene ID" value="QL93p1866_0437"/>
</dbReference>
<proteinExistence type="predicted"/>
<keyword evidence="11" id="KW-0547">Nucleotide-binding</keyword>